<evidence type="ECO:0000259" key="10">
    <source>
        <dbReference type="Pfam" id="PF07885"/>
    </source>
</evidence>
<protein>
    <submittedName>
        <fullName evidence="11">Potassium channel family protein</fullName>
    </submittedName>
</protein>
<name>A0ABW7GSY9_9BURK</name>
<evidence type="ECO:0000313" key="12">
    <source>
        <dbReference type="Proteomes" id="UP001606303"/>
    </source>
</evidence>
<comment type="subcellular location">
    <subcellularLocation>
        <location evidence="1">Membrane</location>
        <topology evidence="1">Multi-pass membrane protein</topology>
    </subcellularLocation>
</comment>
<dbReference type="InterPro" id="IPR013099">
    <property type="entry name" value="K_chnl_dom"/>
</dbReference>
<keyword evidence="5" id="KW-0406">Ion transport</keyword>
<dbReference type="PANTHER" id="PTHR11537:SF254">
    <property type="entry name" value="POTASSIUM VOLTAGE-GATED CHANNEL PROTEIN SHAB"/>
    <property type="match status" value="1"/>
</dbReference>
<evidence type="ECO:0000256" key="1">
    <source>
        <dbReference type="ARBA" id="ARBA00004141"/>
    </source>
</evidence>
<feature type="region of interest" description="Disordered" evidence="8">
    <location>
        <begin position="1"/>
        <end position="23"/>
    </location>
</feature>
<reference evidence="11 12" key="1">
    <citation type="submission" date="2024-08" db="EMBL/GenBank/DDBJ databases">
        <authorList>
            <person name="Lu H."/>
        </authorList>
    </citation>
    <scope>NUCLEOTIDE SEQUENCE [LARGE SCALE GENOMIC DNA]</scope>
    <source>
        <strain evidence="11 12">BYS87W</strain>
    </source>
</reference>
<feature type="transmembrane region" description="Helical" evidence="9">
    <location>
        <begin position="29"/>
        <end position="46"/>
    </location>
</feature>
<keyword evidence="7 11" id="KW-0407">Ion channel</keyword>
<organism evidence="11 12">
    <name type="scientific">Pelomonas baiyunensis</name>
    <dbReference type="NCBI Taxonomy" id="3299026"/>
    <lineage>
        <taxon>Bacteria</taxon>
        <taxon>Pseudomonadati</taxon>
        <taxon>Pseudomonadota</taxon>
        <taxon>Betaproteobacteria</taxon>
        <taxon>Burkholderiales</taxon>
        <taxon>Sphaerotilaceae</taxon>
        <taxon>Roseateles</taxon>
    </lineage>
</organism>
<evidence type="ECO:0000313" key="11">
    <source>
        <dbReference type="EMBL" id="MFG6465096.1"/>
    </source>
</evidence>
<dbReference type="Pfam" id="PF07885">
    <property type="entry name" value="Ion_trans_2"/>
    <property type="match status" value="1"/>
</dbReference>
<sequence>MSKHAPSRTWGLAQPPANSPGAARERSRWRWPVLVSLLATIPAFYIELLEQLPTPLATALYLMAAAVLGGALWRVARRLDHPRQYLRRNVLDLALIGGFALAALLPASVESPASLAVRLAVALLSLVRMVWTLRPWITRGGLGYLLMLACAVLCFCGVGFWALEPRVQTLGDGLWLAFTTAATVGYGDIVPSTPAAKIFAVFVVLLGYAVLSLVTAAIAAMWVETTERRIEHDILRELHLEVSALRAEVAALRVQGDGPTPPNLATPPTAPNPAPPAKKPAG</sequence>
<keyword evidence="4 9" id="KW-1133">Transmembrane helix</keyword>
<feature type="domain" description="Potassium channel" evidence="10">
    <location>
        <begin position="148"/>
        <end position="221"/>
    </location>
</feature>
<evidence type="ECO:0000256" key="4">
    <source>
        <dbReference type="ARBA" id="ARBA00022989"/>
    </source>
</evidence>
<evidence type="ECO:0000256" key="3">
    <source>
        <dbReference type="ARBA" id="ARBA00022692"/>
    </source>
</evidence>
<keyword evidence="2" id="KW-0813">Transport</keyword>
<keyword evidence="3 9" id="KW-0812">Transmembrane</keyword>
<dbReference type="Proteomes" id="UP001606303">
    <property type="component" value="Unassembled WGS sequence"/>
</dbReference>
<evidence type="ECO:0000256" key="7">
    <source>
        <dbReference type="ARBA" id="ARBA00023303"/>
    </source>
</evidence>
<dbReference type="EMBL" id="JBIGIB010000001">
    <property type="protein sequence ID" value="MFG6465096.1"/>
    <property type="molecule type" value="Genomic_DNA"/>
</dbReference>
<feature type="transmembrane region" description="Helical" evidence="9">
    <location>
        <begin position="143"/>
        <end position="163"/>
    </location>
</feature>
<dbReference type="SUPFAM" id="SSF81324">
    <property type="entry name" value="Voltage-gated potassium channels"/>
    <property type="match status" value="1"/>
</dbReference>
<dbReference type="GO" id="GO:0034220">
    <property type="term" value="P:monoatomic ion transmembrane transport"/>
    <property type="evidence" value="ECO:0007669"/>
    <property type="project" value="UniProtKB-KW"/>
</dbReference>
<feature type="transmembrane region" description="Helical" evidence="9">
    <location>
        <begin position="198"/>
        <end position="223"/>
    </location>
</feature>
<dbReference type="InterPro" id="IPR028325">
    <property type="entry name" value="VG_K_chnl"/>
</dbReference>
<dbReference type="Gene3D" id="1.10.287.70">
    <property type="match status" value="1"/>
</dbReference>
<feature type="transmembrane region" description="Helical" evidence="9">
    <location>
        <begin position="89"/>
        <end position="109"/>
    </location>
</feature>
<dbReference type="PANTHER" id="PTHR11537">
    <property type="entry name" value="VOLTAGE-GATED POTASSIUM CHANNEL"/>
    <property type="match status" value="1"/>
</dbReference>
<feature type="transmembrane region" description="Helical" evidence="9">
    <location>
        <begin position="115"/>
        <end position="131"/>
    </location>
</feature>
<feature type="compositionally biased region" description="Pro residues" evidence="8">
    <location>
        <begin position="259"/>
        <end position="282"/>
    </location>
</feature>
<keyword evidence="6 9" id="KW-0472">Membrane</keyword>
<evidence type="ECO:0000256" key="2">
    <source>
        <dbReference type="ARBA" id="ARBA00022448"/>
    </source>
</evidence>
<proteinExistence type="predicted"/>
<comment type="caution">
    <text evidence="11">The sequence shown here is derived from an EMBL/GenBank/DDBJ whole genome shotgun (WGS) entry which is preliminary data.</text>
</comment>
<dbReference type="RefSeq" id="WP_394380021.1">
    <property type="nucleotide sequence ID" value="NZ_JBIGIB010000001.1"/>
</dbReference>
<keyword evidence="12" id="KW-1185">Reference proteome</keyword>
<feature type="transmembrane region" description="Helical" evidence="9">
    <location>
        <begin position="58"/>
        <end position="77"/>
    </location>
</feature>
<evidence type="ECO:0000256" key="9">
    <source>
        <dbReference type="SAM" id="Phobius"/>
    </source>
</evidence>
<feature type="region of interest" description="Disordered" evidence="8">
    <location>
        <begin position="256"/>
        <end position="282"/>
    </location>
</feature>
<evidence type="ECO:0000256" key="5">
    <source>
        <dbReference type="ARBA" id="ARBA00023065"/>
    </source>
</evidence>
<evidence type="ECO:0000256" key="8">
    <source>
        <dbReference type="SAM" id="MobiDB-lite"/>
    </source>
</evidence>
<gene>
    <name evidence="11" type="ORF">ACG01O_00600</name>
</gene>
<evidence type="ECO:0000256" key="6">
    <source>
        <dbReference type="ARBA" id="ARBA00023136"/>
    </source>
</evidence>
<accession>A0ABW7GSY9</accession>